<comment type="caution">
    <text evidence="2">The sequence shown here is derived from an EMBL/GenBank/DDBJ whole genome shotgun (WGS) entry which is preliminary data.</text>
</comment>
<gene>
    <name evidence="2" type="ORF">GUJ93_ZPchr0004g39068</name>
</gene>
<reference evidence="2" key="1">
    <citation type="journal article" date="2021" name="bioRxiv">
        <title>Whole Genome Assembly and Annotation of Northern Wild Rice, Zizania palustris L., Supports a Whole Genome Duplication in the Zizania Genus.</title>
        <authorList>
            <person name="Haas M."/>
            <person name="Kono T."/>
            <person name="Macchietto M."/>
            <person name="Millas R."/>
            <person name="McGilp L."/>
            <person name="Shao M."/>
            <person name="Duquette J."/>
            <person name="Hirsch C.N."/>
            <person name="Kimball J."/>
        </authorList>
    </citation>
    <scope>NUCLEOTIDE SEQUENCE</scope>
    <source>
        <tissue evidence="2">Fresh leaf tissue</tissue>
    </source>
</reference>
<evidence type="ECO:0000313" key="2">
    <source>
        <dbReference type="EMBL" id="KAG8065500.1"/>
    </source>
</evidence>
<dbReference type="OrthoDB" id="2138282at2759"/>
<keyword evidence="1" id="KW-1133">Transmembrane helix</keyword>
<proteinExistence type="predicted"/>
<accession>A0A8J5SR16</accession>
<name>A0A8J5SR16_ZIZPA</name>
<evidence type="ECO:0000313" key="3">
    <source>
        <dbReference type="Proteomes" id="UP000729402"/>
    </source>
</evidence>
<protein>
    <submittedName>
        <fullName evidence="2">Uncharacterized protein</fullName>
    </submittedName>
</protein>
<dbReference type="AlphaFoldDB" id="A0A8J5SR16"/>
<sequence>MWKGRRWKTTTWRHASSGDDVPHNFDFSNTVGQRNRAHVDLLPQLAPRWISLHPSPLVVPHAVGLRVHHISAGPPAFSLRRQIRLSPRRGTGCAELCPCRAVEEPILLASPSSYAITGCVGFFWRGQPLTHARAVLLAPDLLSTCDPLRCDIRRLHTTLAPWQCAASCRRTYCSLDGLLGERNTEGSLADLLAVHLVASPFVVCFQGNCPVRQSLAVWVAWLLNVIVATVMLGKLEILPGSSPLTNSTAGWHVDIHRIYSIYVESDFQVTDVKMICVDRLDFDLHVQSGEDTFSVRIPFSREVSHEE</sequence>
<reference evidence="2" key="2">
    <citation type="submission" date="2021-02" db="EMBL/GenBank/DDBJ databases">
        <authorList>
            <person name="Kimball J.A."/>
            <person name="Haas M.W."/>
            <person name="Macchietto M."/>
            <person name="Kono T."/>
            <person name="Duquette J."/>
            <person name="Shao M."/>
        </authorList>
    </citation>
    <scope>NUCLEOTIDE SEQUENCE</scope>
    <source>
        <tissue evidence="2">Fresh leaf tissue</tissue>
    </source>
</reference>
<organism evidence="2 3">
    <name type="scientific">Zizania palustris</name>
    <name type="common">Northern wild rice</name>
    <dbReference type="NCBI Taxonomy" id="103762"/>
    <lineage>
        <taxon>Eukaryota</taxon>
        <taxon>Viridiplantae</taxon>
        <taxon>Streptophyta</taxon>
        <taxon>Embryophyta</taxon>
        <taxon>Tracheophyta</taxon>
        <taxon>Spermatophyta</taxon>
        <taxon>Magnoliopsida</taxon>
        <taxon>Liliopsida</taxon>
        <taxon>Poales</taxon>
        <taxon>Poaceae</taxon>
        <taxon>BOP clade</taxon>
        <taxon>Oryzoideae</taxon>
        <taxon>Oryzeae</taxon>
        <taxon>Zizaniinae</taxon>
        <taxon>Zizania</taxon>
    </lineage>
</organism>
<dbReference type="EMBL" id="JAAALK010000285">
    <property type="protein sequence ID" value="KAG8065500.1"/>
    <property type="molecule type" value="Genomic_DNA"/>
</dbReference>
<evidence type="ECO:0000256" key="1">
    <source>
        <dbReference type="SAM" id="Phobius"/>
    </source>
</evidence>
<keyword evidence="3" id="KW-1185">Reference proteome</keyword>
<dbReference type="Proteomes" id="UP000729402">
    <property type="component" value="Unassembled WGS sequence"/>
</dbReference>
<keyword evidence="1" id="KW-0472">Membrane</keyword>
<feature type="transmembrane region" description="Helical" evidence="1">
    <location>
        <begin position="215"/>
        <end position="233"/>
    </location>
</feature>
<keyword evidence="1" id="KW-0812">Transmembrane</keyword>